<sequence length="608" mass="65798">MSSLSLPPPLPSQTPSMTQSKLSTTVMGSGMTPFGTPGISAPPPVVPNLIVPSALRPTAMQQTLGNVQLKQTGDIIQGSGAKKSSKDLDASKLNVKQQEAIEKVRKYAMEQSIRQVLVKHTIAQQQAQMIHFQTTVQRQQALALMCRVYVGSLSFEIDQKVVENAFSPFGPIADLSLPYDNITQHHKGFAFVEYRVPDAASLALSQMDGVKLGGRFIKVGRPSNMPQAQPIIEKLAEEAKTFNRVYVASIHSELNESDIQSVFGAFGKIKSCLLPMDSSKPGKHQGYAYIEYEERKACEDAVNSMNMFDLGGQLLRVGRCVTPPDVTVSAPVSMPSSMPTAAAVAAAAVSMKLSAMETLENGNSKSSNNSLQNSPKVSNGPPAPGIYIPTTLSAQPMEVEEDSPTPTPPDVPPVGIAIPSALGASATPVQVPTPTPPPPPPPQPIEESKEPILVPDPVSIAATEEEQKPDIDTTLSTQENLNISGTSARQMLMHKLMQRSAARPYQITDCRVMILRNMVGPDDVDEELENEVTDECAKFGNVNRVIIYQERQGEEEDAEVIVKIFVEFSNEKEVESAIAALNNRFFAGRVVKAQKYDQSMFDVQDLSG</sequence>
<dbReference type="GO" id="GO:0006376">
    <property type="term" value="P:mRNA splice site recognition"/>
    <property type="evidence" value="ECO:0007669"/>
    <property type="project" value="TreeGrafter"/>
</dbReference>
<dbReference type="InterPro" id="IPR035979">
    <property type="entry name" value="RBD_domain_sf"/>
</dbReference>
<evidence type="ECO:0000256" key="7">
    <source>
        <dbReference type="SAM" id="MobiDB-lite"/>
    </source>
</evidence>
<dbReference type="GO" id="GO:0071013">
    <property type="term" value="C:catalytic step 2 spliceosome"/>
    <property type="evidence" value="ECO:0007669"/>
    <property type="project" value="TreeGrafter"/>
</dbReference>
<dbReference type="SMART" id="SM00360">
    <property type="entry name" value="RRM"/>
    <property type="match status" value="3"/>
</dbReference>
<dbReference type="InterPro" id="IPR000504">
    <property type="entry name" value="RRM_dom"/>
</dbReference>
<evidence type="ECO:0000313" key="9">
    <source>
        <dbReference type="EMBL" id="CAD5115392.1"/>
    </source>
</evidence>
<dbReference type="InterPro" id="IPR012677">
    <property type="entry name" value="Nucleotide-bd_a/b_plait_sf"/>
</dbReference>
<feature type="compositionally biased region" description="Low complexity" evidence="7">
    <location>
        <begin position="361"/>
        <end position="374"/>
    </location>
</feature>
<evidence type="ECO:0000256" key="4">
    <source>
        <dbReference type="ARBA" id="ARBA00023187"/>
    </source>
</evidence>
<feature type="region of interest" description="Disordered" evidence="7">
    <location>
        <begin position="359"/>
        <end position="449"/>
    </location>
</feature>
<keyword evidence="4" id="KW-0508">mRNA splicing</keyword>
<keyword evidence="10" id="KW-1185">Reference proteome</keyword>
<feature type="compositionally biased region" description="Pro residues" evidence="7">
    <location>
        <begin position="1"/>
        <end position="12"/>
    </location>
</feature>
<evidence type="ECO:0000256" key="2">
    <source>
        <dbReference type="ARBA" id="ARBA00022664"/>
    </source>
</evidence>
<dbReference type="FunFam" id="3.30.70.330:FF:000136">
    <property type="entry name" value="poly(U)-binding-splicing factor PUF60 isoform X1"/>
    <property type="match status" value="1"/>
</dbReference>
<dbReference type="PANTHER" id="PTHR47330:SF1">
    <property type="entry name" value="POLY(U)-BINDING-SPLICING FACTOR PUF60"/>
    <property type="match status" value="1"/>
</dbReference>
<organism evidence="9 10">
    <name type="scientific">Dimorphilus gyrociliatus</name>
    <dbReference type="NCBI Taxonomy" id="2664684"/>
    <lineage>
        <taxon>Eukaryota</taxon>
        <taxon>Metazoa</taxon>
        <taxon>Spiralia</taxon>
        <taxon>Lophotrochozoa</taxon>
        <taxon>Annelida</taxon>
        <taxon>Polychaeta</taxon>
        <taxon>Polychaeta incertae sedis</taxon>
        <taxon>Dinophilidae</taxon>
        <taxon>Dimorphilus</taxon>
    </lineage>
</organism>
<keyword evidence="3 6" id="KW-0694">RNA-binding</keyword>
<dbReference type="InterPro" id="IPR051974">
    <property type="entry name" value="PUF60_regulator"/>
</dbReference>
<evidence type="ECO:0000256" key="5">
    <source>
        <dbReference type="ARBA" id="ARBA00023242"/>
    </source>
</evidence>
<dbReference type="Pfam" id="PF00076">
    <property type="entry name" value="RRM_1"/>
    <property type="match status" value="2"/>
</dbReference>
<dbReference type="AlphaFoldDB" id="A0A7I8VGC6"/>
<feature type="compositionally biased region" description="Pro residues" evidence="7">
    <location>
        <begin position="431"/>
        <end position="444"/>
    </location>
</feature>
<evidence type="ECO:0000256" key="3">
    <source>
        <dbReference type="ARBA" id="ARBA00022884"/>
    </source>
</evidence>
<name>A0A7I8VGC6_9ANNE</name>
<feature type="domain" description="RRM" evidence="8">
    <location>
        <begin position="146"/>
        <end position="224"/>
    </location>
</feature>
<dbReference type="SMART" id="SM00361">
    <property type="entry name" value="RRM_1"/>
    <property type="match status" value="3"/>
</dbReference>
<dbReference type="SUPFAM" id="SSF54928">
    <property type="entry name" value="RNA-binding domain, RBD"/>
    <property type="match status" value="2"/>
</dbReference>
<dbReference type="PROSITE" id="PS50102">
    <property type="entry name" value="RRM"/>
    <property type="match status" value="3"/>
</dbReference>
<feature type="region of interest" description="Disordered" evidence="7">
    <location>
        <begin position="1"/>
        <end position="40"/>
    </location>
</feature>
<dbReference type="GO" id="GO:0000381">
    <property type="term" value="P:regulation of alternative mRNA splicing, via spliceosome"/>
    <property type="evidence" value="ECO:0007669"/>
    <property type="project" value="TreeGrafter"/>
</dbReference>
<dbReference type="EMBL" id="CAJFCJ010000006">
    <property type="protein sequence ID" value="CAD5115392.1"/>
    <property type="molecule type" value="Genomic_DNA"/>
</dbReference>
<dbReference type="GO" id="GO:0071011">
    <property type="term" value="C:precatalytic spliceosome"/>
    <property type="evidence" value="ECO:0007669"/>
    <property type="project" value="TreeGrafter"/>
</dbReference>
<comment type="caution">
    <text evidence="9">The sequence shown here is derived from an EMBL/GenBank/DDBJ whole genome shotgun (WGS) entry which is preliminary data.</text>
</comment>
<gene>
    <name evidence="9" type="ORF">DGYR_LOCUS4139</name>
</gene>
<proteinExistence type="predicted"/>
<evidence type="ECO:0000256" key="6">
    <source>
        <dbReference type="PROSITE-ProRule" id="PRU00176"/>
    </source>
</evidence>
<dbReference type="GO" id="GO:0000380">
    <property type="term" value="P:alternative mRNA splicing, via spliceosome"/>
    <property type="evidence" value="ECO:0007669"/>
    <property type="project" value="TreeGrafter"/>
</dbReference>
<dbReference type="CDD" id="cd12648">
    <property type="entry name" value="RRM3_UHM_PUF60"/>
    <property type="match status" value="1"/>
</dbReference>
<protein>
    <submittedName>
        <fullName evidence="9">DgyrCDS4371</fullName>
    </submittedName>
</protein>
<dbReference type="InterPro" id="IPR034212">
    <property type="entry name" value="PUF60_RRM3"/>
</dbReference>
<dbReference type="OrthoDB" id="20943at2759"/>
<feature type="domain" description="RRM" evidence="8">
    <location>
        <begin position="511"/>
        <end position="598"/>
    </location>
</feature>
<evidence type="ECO:0000256" key="1">
    <source>
        <dbReference type="ARBA" id="ARBA00004123"/>
    </source>
</evidence>
<feature type="domain" description="RRM" evidence="8">
    <location>
        <begin position="243"/>
        <end position="322"/>
    </location>
</feature>
<comment type="subcellular location">
    <subcellularLocation>
        <location evidence="1">Nucleus</location>
    </subcellularLocation>
</comment>
<evidence type="ECO:0000259" key="8">
    <source>
        <dbReference type="PROSITE" id="PS50102"/>
    </source>
</evidence>
<dbReference type="Proteomes" id="UP000549394">
    <property type="component" value="Unassembled WGS sequence"/>
</dbReference>
<dbReference type="GO" id="GO:0003723">
    <property type="term" value="F:RNA binding"/>
    <property type="evidence" value="ECO:0007669"/>
    <property type="project" value="UniProtKB-UniRule"/>
</dbReference>
<keyword evidence="5" id="KW-0539">Nucleus</keyword>
<dbReference type="Gene3D" id="3.30.70.330">
    <property type="match status" value="3"/>
</dbReference>
<reference evidence="9 10" key="1">
    <citation type="submission" date="2020-08" db="EMBL/GenBank/DDBJ databases">
        <authorList>
            <person name="Hejnol A."/>
        </authorList>
    </citation>
    <scope>NUCLEOTIDE SEQUENCE [LARGE SCALE GENOMIC DNA]</scope>
</reference>
<dbReference type="InterPro" id="IPR003954">
    <property type="entry name" value="RRM_euk-type"/>
</dbReference>
<keyword evidence="2" id="KW-0507">mRNA processing</keyword>
<dbReference type="FunFam" id="3.30.70.330:FF:000382">
    <property type="entry name" value="G-patch domain-containing protein"/>
    <property type="match status" value="1"/>
</dbReference>
<accession>A0A7I8VGC6</accession>
<evidence type="ECO:0000313" key="10">
    <source>
        <dbReference type="Proteomes" id="UP000549394"/>
    </source>
</evidence>
<dbReference type="PANTHER" id="PTHR47330">
    <property type="entry name" value="POLY(U)-BINDING-SPLICING FACTOR PUF60-B-RELATED"/>
    <property type="match status" value="1"/>
</dbReference>